<dbReference type="RefSeq" id="WP_006378764.1">
    <property type="nucleotide sequence ID" value="NZ_AEJB01000361.1"/>
</dbReference>
<feature type="compositionally biased region" description="Acidic residues" evidence="1">
    <location>
        <begin position="398"/>
        <end position="418"/>
    </location>
</feature>
<evidence type="ECO:0000256" key="1">
    <source>
        <dbReference type="SAM" id="MobiDB-lite"/>
    </source>
</evidence>
<organism evidence="2 3">
    <name type="scientific">Streptomyces turgidiscabies (strain Car8)</name>
    <dbReference type="NCBI Taxonomy" id="698760"/>
    <lineage>
        <taxon>Bacteria</taxon>
        <taxon>Bacillati</taxon>
        <taxon>Actinomycetota</taxon>
        <taxon>Actinomycetes</taxon>
        <taxon>Kitasatosporales</taxon>
        <taxon>Streptomycetaceae</taxon>
        <taxon>Streptomyces</taxon>
    </lineage>
</organism>
<accession>L7F3C8</accession>
<protein>
    <recommendedName>
        <fullName evidence="4">Integrase</fullName>
    </recommendedName>
</protein>
<name>L7F3C8_STRT8</name>
<proteinExistence type="predicted"/>
<dbReference type="Proteomes" id="UP000010931">
    <property type="component" value="Unassembled WGS sequence"/>
</dbReference>
<dbReference type="PATRIC" id="fig|698760.3.peg.5521"/>
<dbReference type="GeneID" id="97405812"/>
<reference evidence="2 3" key="1">
    <citation type="journal article" date="2011" name="Plasmid">
        <title>Streptomyces turgidiscabies Car8 contains a modular pathogenicity island that shares virulence genes with other actinobacterial plant pathogens.</title>
        <authorList>
            <person name="Huguet-Tapia J.C."/>
            <person name="Badger J.H."/>
            <person name="Loria R."/>
            <person name="Pettis G.S."/>
        </authorList>
    </citation>
    <scope>NUCLEOTIDE SEQUENCE [LARGE SCALE GENOMIC DNA]</scope>
    <source>
        <strain evidence="2 3">Car8</strain>
    </source>
</reference>
<gene>
    <name evidence="2" type="ORF">STRTUCAR8_01990</name>
</gene>
<evidence type="ECO:0000313" key="3">
    <source>
        <dbReference type="Proteomes" id="UP000010931"/>
    </source>
</evidence>
<dbReference type="InterPro" id="IPR011010">
    <property type="entry name" value="DNA_brk_join_enz"/>
</dbReference>
<comment type="caution">
    <text evidence="2">The sequence shown here is derived from an EMBL/GenBank/DDBJ whole genome shotgun (WGS) entry which is preliminary data.</text>
</comment>
<feature type="region of interest" description="Disordered" evidence="1">
    <location>
        <begin position="394"/>
        <end position="423"/>
    </location>
</feature>
<dbReference type="STRING" id="85558.T45_06313"/>
<keyword evidence="3" id="KW-1185">Reference proteome</keyword>
<sequence length="744" mass="81163">MSSPVLALAEDPYILRAPLPDDLVVQPHRISPGNTHVNSRVRDVVWSLGPLTDQPGAALAYIHWKDCPTSLRGELITLVWTLVNGERRPTSVQTRRGRVSRHGAVRTSLGILMWLRWARWLDRHGVHTLADVDREHWLAFVHSLRAQGVDRNTMKVYLSYLSDLWEYDQLTVRPAGILRPPWDIEGLDDHLPEAGESSYGENTTEPLDPRVVSPLLVWSIRLVEDLADDILAAWNERIRITAQARANRSTPAGGASLHAYLRAPLAGGASLPTATIRGKTGLARFYLAERTGASLNQIHRAVQRDGLARVAAERPGPCPLTTPVTGRIDGRPWRTDIGFDEVEELWRHLGTAAATIILYLTGMRPQEVQALRSGCCPKPTPTSDGTTRHLIHSQVNDSTDENEANAEEADEGTDEEPAEPALITGRHYKNVIDDDGNHVSAGEIRTVPWVAITPVVNAIRVLERMVPPGELLFSSTHHDPQQGGRYHGSLTRGALGKRIREFVAWINQEAVTQGLSAQRVPADPHGPISPSRWRRTLAWHVARRPGGPVALAIQYGHMRAFLDARTSAGYGARRRRGMHGVLDVETVLATADAAANLRDAAAGGERISGPAAGRALLDATAAPRFEGALLTARATRQLNKMRGHLLYDNPDGFLLCAFKPDNALCDPDEGAIAPLPFACQTGCGNAVRTDTHAQAARAHADHLEQQAAHVPGPMAKALHATAAKWRGVADTHDATARTARETLA</sequence>
<dbReference type="GO" id="GO:0003677">
    <property type="term" value="F:DNA binding"/>
    <property type="evidence" value="ECO:0007669"/>
    <property type="project" value="InterPro"/>
</dbReference>
<dbReference type="SUPFAM" id="SSF56349">
    <property type="entry name" value="DNA breaking-rejoining enzymes"/>
    <property type="match status" value="1"/>
</dbReference>
<dbReference type="EMBL" id="AEJB01000361">
    <property type="protein sequence ID" value="ELP65837.1"/>
    <property type="molecule type" value="Genomic_DNA"/>
</dbReference>
<evidence type="ECO:0008006" key="4">
    <source>
        <dbReference type="Google" id="ProtNLM"/>
    </source>
</evidence>
<evidence type="ECO:0000313" key="2">
    <source>
        <dbReference type="EMBL" id="ELP65837.1"/>
    </source>
</evidence>
<dbReference type="AlphaFoldDB" id="L7F3C8"/>